<sequence length="181" mass="20719">MGGAGVYKNREAHFANGALKAHCACTRRTCERMDGQRRFRLLVARGNRGCAMYDFVGNGFLEGVIRNVPIRIHHEELRAFAAMTSPERFITVEAEIFFTPVLDLGLREPTNGWLSRGNRWRCRSWWQSGRARACSWRETRRKWSKLDACRLPTIIKGSGQSFGCIQIRRMVNQNVITKLSG</sequence>
<dbReference type="AlphaFoldDB" id="A0A6J5X7Y0"/>
<gene>
    <name evidence="1" type="ORF">ORAREDHAP_LOCUS31559</name>
</gene>
<dbReference type="Proteomes" id="UP000507245">
    <property type="component" value="Unassembled WGS sequence"/>
</dbReference>
<name>A0A6J5X7Y0_PRUAR</name>
<keyword evidence="2" id="KW-1185">Reference proteome</keyword>
<dbReference type="EMBL" id="CAEKKB010000005">
    <property type="protein sequence ID" value="CAB4310036.1"/>
    <property type="molecule type" value="Genomic_DNA"/>
</dbReference>
<organism evidence="1 2">
    <name type="scientific">Prunus armeniaca</name>
    <name type="common">Apricot</name>
    <name type="synonym">Armeniaca vulgaris</name>
    <dbReference type="NCBI Taxonomy" id="36596"/>
    <lineage>
        <taxon>Eukaryota</taxon>
        <taxon>Viridiplantae</taxon>
        <taxon>Streptophyta</taxon>
        <taxon>Embryophyta</taxon>
        <taxon>Tracheophyta</taxon>
        <taxon>Spermatophyta</taxon>
        <taxon>Magnoliopsida</taxon>
        <taxon>eudicotyledons</taxon>
        <taxon>Gunneridae</taxon>
        <taxon>Pentapetalae</taxon>
        <taxon>rosids</taxon>
        <taxon>fabids</taxon>
        <taxon>Rosales</taxon>
        <taxon>Rosaceae</taxon>
        <taxon>Amygdaloideae</taxon>
        <taxon>Amygdaleae</taxon>
        <taxon>Prunus</taxon>
    </lineage>
</organism>
<protein>
    <submittedName>
        <fullName evidence="1">Uncharacterized protein</fullName>
    </submittedName>
</protein>
<accession>A0A6J5X7Y0</accession>
<evidence type="ECO:0000313" key="1">
    <source>
        <dbReference type="EMBL" id="CAB4310036.1"/>
    </source>
</evidence>
<evidence type="ECO:0000313" key="2">
    <source>
        <dbReference type="Proteomes" id="UP000507245"/>
    </source>
</evidence>
<proteinExistence type="predicted"/>
<reference evidence="2" key="1">
    <citation type="journal article" date="2020" name="Genome Biol.">
        <title>Gamete binning: chromosome-level and haplotype-resolved genome assembly enabled by high-throughput single-cell sequencing of gamete genomes.</title>
        <authorList>
            <person name="Campoy J.A."/>
            <person name="Sun H."/>
            <person name="Goel M."/>
            <person name="Jiao W.-B."/>
            <person name="Folz-Donahue K."/>
            <person name="Wang N."/>
            <person name="Rubio M."/>
            <person name="Liu C."/>
            <person name="Kukat C."/>
            <person name="Ruiz D."/>
            <person name="Huettel B."/>
            <person name="Schneeberger K."/>
        </authorList>
    </citation>
    <scope>NUCLEOTIDE SEQUENCE [LARGE SCALE GENOMIC DNA]</scope>
    <source>
        <strain evidence="2">cv. Rojo Pasion</strain>
    </source>
</reference>